<dbReference type="Proteomes" id="UP000002613">
    <property type="component" value="Chromosome"/>
</dbReference>
<dbReference type="InterPro" id="IPR002539">
    <property type="entry name" value="MaoC-like_dom"/>
</dbReference>
<dbReference type="InterPro" id="IPR050965">
    <property type="entry name" value="UPF0336/Enoyl-CoA_hydratase"/>
</dbReference>
<dbReference type="GO" id="GO:0019171">
    <property type="term" value="F:(3R)-hydroxyacyl-[acyl-carrier-protein] dehydratase activity"/>
    <property type="evidence" value="ECO:0007669"/>
    <property type="project" value="TreeGrafter"/>
</dbReference>
<dbReference type="PANTHER" id="PTHR43437:SF3">
    <property type="entry name" value="HYDROXYACYL-THIOESTER DEHYDRATASE TYPE 2, MITOCHONDRIAL"/>
    <property type="match status" value="1"/>
</dbReference>
<dbReference type="RefSeq" id="WP_012965918.1">
    <property type="nucleotide sequence ID" value="NC_013849.1"/>
</dbReference>
<evidence type="ECO:0000313" key="3">
    <source>
        <dbReference type="Proteomes" id="UP000002613"/>
    </source>
</evidence>
<dbReference type="KEGG" id="fpl:Ferp_1424"/>
<dbReference type="AlphaFoldDB" id="D3RYL2"/>
<dbReference type="PANTHER" id="PTHR43437">
    <property type="entry name" value="HYDROXYACYL-THIOESTER DEHYDRATASE TYPE 2, MITOCHONDRIAL-RELATED"/>
    <property type="match status" value="1"/>
</dbReference>
<dbReference type="eggNOG" id="arCOG00778">
    <property type="taxonomic scope" value="Archaea"/>
</dbReference>
<dbReference type="InterPro" id="IPR029069">
    <property type="entry name" value="HotDog_dom_sf"/>
</dbReference>
<sequence length="153" mass="17335">MKKLTILALSNFKFVFTFHQKFNPKTVIYVDISYKIEFEKKIEDVDVHFFGLASGDLNPIHFDEEVASKTKFKGRVVHGMLTTSLVSAAVARMPGIVVLLEACFKYTKPVRIGDTVKVVGEVVEKEKNRYKLDVKCFVGENVVAEGYAKVLLW</sequence>
<evidence type="ECO:0000313" key="2">
    <source>
        <dbReference type="EMBL" id="ADC65575.1"/>
    </source>
</evidence>
<dbReference type="HOGENOM" id="CLU_094876_3_0_2"/>
<dbReference type="EMBL" id="CP001899">
    <property type="protein sequence ID" value="ADC65575.1"/>
    <property type="molecule type" value="Genomic_DNA"/>
</dbReference>
<dbReference type="Pfam" id="PF01575">
    <property type="entry name" value="MaoC_dehydratas"/>
    <property type="match status" value="1"/>
</dbReference>
<reference evidence="2 3" key="2">
    <citation type="journal article" date="2011" name="Stand. Genomic Sci.">
        <title>Complete genome sequence of Ferroglobus placidus AEDII12DO.</title>
        <authorList>
            <person name="Anderson I."/>
            <person name="Risso C."/>
            <person name="Holmes D."/>
            <person name="Lucas S."/>
            <person name="Copeland A."/>
            <person name="Lapidus A."/>
            <person name="Cheng J.F."/>
            <person name="Bruce D."/>
            <person name="Goodwin L."/>
            <person name="Pitluck S."/>
            <person name="Saunders E."/>
            <person name="Brettin T."/>
            <person name="Detter J.C."/>
            <person name="Han C."/>
            <person name="Tapia R."/>
            <person name="Larimer F."/>
            <person name="Land M."/>
            <person name="Hauser L."/>
            <person name="Woyke T."/>
            <person name="Lovley D."/>
            <person name="Kyrpides N."/>
            <person name="Ivanova N."/>
        </authorList>
    </citation>
    <scope>NUCLEOTIDE SEQUENCE [LARGE SCALE GENOMIC DNA]</scope>
    <source>
        <strain evidence="3">DSM 10642 / AEDII12DO</strain>
    </source>
</reference>
<protein>
    <submittedName>
        <fullName evidence="2">MaoC domain protein dehydratase</fullName>
    </submittedName>
</protein>
<reference evidence="3" key="1">
    <citation type="submission" date="2010-02" db="EMBL/GenBank/DDBJ databases">
        <title>Complete sequence of Ferroglobus placidus DSM 10642.</title>
        <authorList>
            <consortium name="US DOE Joint Genome Institute"/>
            <person name="Lucas S."/>
            <person name="Copeland A."/>
            <person name="Lapidus A."/>
            <person name="Cheng J.-F."/>
            <person name="Bruce D."/>
            <person name="Goodwin L."/>
            <person name="Pitluck S."/>
            <person name="Saunders E."/>
            <person name="Brettin T."/>
            <person name="Detter J.C."/>
            <person name="Han C."/>
            <person name="Tapia R."/>
            <person name="Larimer F."/>
            <person name="Land M."/>
            <person name="Hauser L."/>
            <person name="Kyrpides N."/>
            <person name="Ivanova N."/>
            <person name="Holmes D."/>
            <person name="Lovley D."/>
            <person name="Kyrpides N."/>
            <person name="Anderson I.J."/>
            <person name="Woyke T."/>
        </authorList>
    </citation>
    <scope>NUCLEOTIDE SEQUENCE [LARGE SCALE GENOMIC DNA]</scope>
    <source>
        <strain evidence="3">DSM 10642 / AEDII12DO</strain>
    </source>
</reference>
<dbReference type="Gene3D" id="3.10.129.10">
    <property type="entry name" value="Hotdog Thioesterase"/>
    <property type="match status" value="1"/>
</dbReference>
<name>D3RYL2_FERPA</name>
<accession>D3RYL2</accession>
<dbReference type="SUPFAM" id="SSF54637">
    <property type="entry name" value="Thioesterase/thiol ester dehydrase-isomerase"/>
    <property type="match status" value="1"/>
</dbReference>
<feature type="domain" description="MaoC-like" evidence="1">
    <location>
        <begin position="34"/>
        <end position="131"/>
    </location>
</feature>
<dbReference type="GeneID" id="8778942"/>
<keyword evidence="3" id="KW-1185">Reference proteome</keyword>
<organism evidence="2 3">
    <name type="scientific">Ferroglobus placidus (strain DSM 10642 / AEDII12DO)</name>
    <dbReference type="NCBI Taxonomy" id="589924"/>
    <lineage>
        <taxon>Archaea</taxon>
        <taxon>Methanobacteriati</taxon>
        <taxon>Methanobacteriota</taxon>
        <taxon>Archaeoglobi</taxon>
        <taxon>Archaeoglobales</taxon>
        <taxon>Archaeoglobaceae</taxon>
        <taxon>Ferroglobus</taxon>
    </lineage>
</organism>
<proteinExistence type="predicted"/>
<dbReference type="STRING" id="589924.Ferp_1424"/>
<dbReference type="PaxDb" id="589924-Ferp_1424"/>
<dbReference type="GO" id="GO:0006633">
    <property type="term" value="P:fatty acid biosynthetic process"/>
    <property type="evidence" value="ECO:0007669"/>
    <property type="project" value="TreeGrafter"/>
</dbReference>
<gene>
    <name evidence="2" type="ordered locus">Ferp_1424</name>
</gene>
<evidence type="ECO:0000259" key="1">
    <source>
        <dbReference type="Pfam" id="PF01575"/>
    </source>
</evidence>